<dbReference type="GO" id="GO:0046872">
    <property type="term" value="F:metal ion binding"/>
    <property type="evidence" value="ECO:0007669"/>
    <property type="project" value="UniProtKB-KW"/>
</dbReference>
<keyword evidence="12" id="KW-0418">Kinase</keyword>
<evidence type="ECO:0000256" key="6">
    <source>
        <dbReference type="ARBA" id="ARBA00022741"/>
    </source>
</evidence>
<keyword evidence="8" id="KW-0460">Magnesium</keyword>
<dbReference type="PANTHER" id="PTHR45832">
    <property type="entry name" value="SERINE/THREONINE-PROTEIN KINASE SAMKA-RELATED-RELATED"/>
    <property type="match status" value="1"/>
</dbReference>
<evidence type="ECO:0000256" key="8">
    <source>
        <dbReference type="ARBA" id="ARBA00022842"/>
    </source>
</evidence>
<dbReference type="GO" id="GO:0004674">
    <property type="term" value="F:protein serine/threonine kinase activity"/>
    <property type="evidence" value="ECO:0007669"/>
    <property type="project" value="UniProtKB-KW"/>
</dbReference>
<dbReference type="EMBL" id="JASAOG010000022">
    <property type="protein sequence ID" value="KAK0063060.1"/>
    <property type="molecule type" value="Genomic_DNA"/>
</dbReference>
<dbReference type="Pfam" id="PF00069">
    <property type="entry name" value="Pkinase"/>
    <property type="match status" value="1"/>
</dbReference>
<keyword evidence="13" id="KW-1185">Reference proteome</keyword>
<name>A0AAD8C070_BIOPF</name>
<dbReference type="PROSITE" id="PS00107">
    <property type="entry name" value="PROTEIN_KINASE_ATP"/>
    <property type="match status" value="1"/>
</dbReference>
<protein>
    <recommendedName>
        <fullName evidence="3">non-specific serine/threonine protein kinase</fullName>
        <ecNumber evidence="3">2.7.11.1</ecNumber>
    </recommendedName>
</protein>
<accession>A0AAD8C070</accession>
<dbReference type="PROSITE" id="PS00108">
    <property type="entry name" value="PROTEIN_KINASE_ST"/>
    <property type="match status" value="1"/>
</dbReference>
<evidence type="ECO:0000313" key="13">
    <source>
        <dbReference type="Proteomes" id="UP001233172"/>
    </source>
</evidence>
<evidence type="ECO:0000313" key="12">
    <source>
        <dbReference type="EMBL" id="KAK0063060.1"/>
    </source>
</evidence>
<evidence type="ECO:0000256" key="7">
    <source>
        <dbReference type="ARBA" id="ARBA00022840"/>
    </source>
</evidence>
<keyword evidence="5" id="KW-0479">Metal-binding</keyword>
<gene>
    <name evidence="12" type="ORF">Bpfe_007256</name>
</gene>
<keyword evidence="10" id="KW-0723">Serine/threonine-protein kinase</keyword>
<keyword evidence="6 9" id="KW-0547">Nucleotide-binding</keyword>
<dbReference type="Gene3D" id="3.30.200.20">
    <property type="entry name" value="Phosphorylase Kinase, domain 1"/>
    <property type="match status" value="1"/>
</dbReference>
<evidence type="ECO:0000256" key="3">
    <source>
        <dbReference type="ARBA" id="ARBA00012513"/>
    </source>
</evidence>
<dbReference type="InterPro" id="IPR008271">
    <property type="entry name" value="Ser/Thr_kinase_AS"/>
</dbReference>
<evidence type="ECO:0000256" key="2">
    <source>
        <dbReference type="ARBA" id="ARBA00008874"/>
    </source>
</evidence>
<reference evidence="12" key="2">
    <citation type="submission" date="2023-04" db="EMBL/GenBank/DDBJ databases">
        <authorList>
            <person name="Bu L."/>
            <person name="Lu L."/>
            <person name="Laidemitt M.R."/>
            <person name="Zhang S.M."/>
            <person name="Mutuku M."/>
            <person name="Mkoji G."/>
            <person name="Steinauer M."/>
            <person name="Loker E.S."/>
        </authorList>
    </citation>
    <scope>NUCLEOTIDE SEQUENCE</scope>
    <source>
        <strain evidence="12">KasaAsao</strain>
        <tissue evidence="12">Whole Snail</tissue>
    </source>
</reference>
<dbReference type="PANTHER" id="PTHR45832:SF22">
    <property type="entry name" value="SERINE_THREONINE-PROTEIN KINASE SAMKA-RELATED"/>
    <property type="match status" value="1"/>
</dbReference>
<dbReference type="GO" id="GO:0005524">
    <property type="term" value="F:ATP binding"/>
    <property type="evidence" value="ECO:0007669"/>
    <property type="project" value="UniProtKB-UniRule"/>
</dbReference>
<sequence length="425" mass="47885">MRMADKKTGDKIDSLQDVLPEGLKEFAEKYNISETEISKNLDVIRNAMRLLEDWTTSDKFMIFGDPTQVFEEDAEDVEIVSELSISDNFEVSTTTKSPQDQQPMEAEKVDTVDGIFDFLKSKRKEKISYSTHEMLKQLKPLVSSKKAKDEYKLQTLIGSGGTSQVYLATCKKTKANVAMKIIDIENLYRKDIILTEINIMKELQHENIVNFINCFVENSSLWIAMEYMDGGSLRTVLDATVLTEEQTAAVTRECLNGLAYLHGHNIIHRDIKGDNLVLSMSGAVKLTDFGYCARLVEEDETRHTQVGTYCWLAPEILRGQHYGNKVDLWSLGITVLEMLNGKPPYADHIPARILVLIALKGKPDIKNADQLSPDVQDFLDKCLTENTGERASATELLKHPFLARAAPLTSLVPLIKATRVVQMFE</sequence>
<comment type="similarity">
    <text evidence="2">Belongs to the protein kinase superfamily. STE Ser/Thr protein kinase family. STE20 subfamily.</text>
</comment>
<keyword evidence="4" id="KW-0808">Transferase</keyword>
<dbReference type="FunFam" id="1.10.510.10:FF:000768">
    <property type="entry name" value="Non-specific serine/threonine protein kinase"/>
    <property type="match status" value="1"/>
</dbReference>
<evidence type="ECO:0000256" key="4">
    <source>
        <dbReference type="ARBA" id="ARBA00022679"/>
    </source>
</evidence>
<dbReference type="EC" id="2.7.11.1" evidence="3"/>
<evidence type="ECO:0000256" key="10">
    <source>
        <dbReference type="RuleBase" id="RU000304"/>
    </source>
</evidence>
<feature type="domain" description="Protein kinase" evidence="11">
    <location>
        <begin position="151"/>
        <end position="402"/>
    </location>
</feature>
<comment type="caution">
    <text evidence="12">The sequence shown here is derived from an EMBL/GenBank/DDBJ whole genome shotgun (WGS) entry which is preliminary data.</text>
</comment>
<evidence type="ECO:0000256" key="1">
    <source>
        <dbReference type="ARBA" id="ARBA00001946"/>
    </source>
</evidence>
<dbReference type="PROSITE" id="PS50011">
    <property type="entry name" value="PROTEIN_KINASE_DOM"/>
    <property type="match status" value="1"/>
</dbReference>
<feature type="binding site" evidence="9">
    <location>
        <position position="180"/>
    </location>
    <ligand>
        <name>ATP</name>
        <dbReference type="ChEBI" id="CHEBI:30616"/>
    </ligand>
</feature>
<comment type="cofactor">
    <cofactor evidence="1">
        <name>Mg(2+)</name>
        <dbReference type="ChEBI" id="CHEBI:18420"/>
    </cofactor>
</comment>
<dbReference type="AlphaFoldDB" id="A0AAD8C070"/>
<proteinExistence type="inferred from homology"/>
<organism evidence="12 13">
    <name type="scientific">Biomphalaria pfeifferi</name>
    <name type="common">Bloodfluke planorb</name>
    <name type="synonym">Freshwater snail</name>
    <dbReference type="NCBI Taxonomy" id="112525"/>
    <lineage>
        <taxon>Eukaryota</taxon>
        <taxon>Metazoa</taxon>
        <taxon>Spiralia</taxon>
        <taxon>Lophotrochozoa</taxon>
        <taxon>Mollusca</taxon>
        <taxon>Gastropoda</taxon>
        <taxon>Heterobranchia</taxon>
        <taxon>Euthyneura</taxon>
        <taxon>Panpulmonata</taxon>
        <taxon>Hygrophila</taxon>
        <taxon>Lymnaeoidea</taxon>
        <taxon>Planorbidae</taxon>
        <taxon>Biomphalaria</taxon>
    </lineage>
</organism>
<keyword evidence="7 9" id="KW-0067">ATP-binding</keyword>
<dbReference type="InterPro" id="IPR017441">
    <property type="entry name" value="Protein_kinase_ATP_BS"/>
</dbReference>
<dbReference type="SUPFAM" id="SSF56112">
    <property type="entry name" value="Protein kinase-like (PK-like)"/>
    <property type="match status" value="1"/>
</dbReference>
<dbReference type="InterPro" id="IPR011009">
    <property type="entry name" value="Kinase-like_dom_sf"/>
</dbReference>
<evidence type="ECO:0000256" key="9">
    <source>
        <dbReference type="PROSITE-ProRule" id="PRU10141"/>
    </source>
</evidence>
<evidence type="ECO:0000256" key="5">
    <source>
        <dbReference type="ARBA" id="ARBA00022723"/>
    </source>
</evidence>
<evidence type="ECO:0000259" key="11">
    <source>
        <dbReference type="PROSITE" id="PS50011"/>
    </source>
</evidence>
<reference evidence="12" key="1">
    <citation type="journal article" date="2023" name="PLoS Negl. Trop. Dis.">
        <title>A genome sequence for Biomphalaria pfeifferi, the major vector snail for the human-infecting parasite Schistosoma mansoni.</title>
        <authorList>
            <person name="Bu L."/>
            <person name="Lu L."/>
            <person name="Laidemitt M.R."/>
            <person name="Zhang S.M."/>
            <person name="Mutuku M."/>
            <person name="Mkoji G."/>
            <person name="Steinauer M."/>
            <person name="Loker E.S."/>
        </authorList>
    </citation>
    <scope>NUCLEOTIDE SEQUENCE</scope>
    <source>
        <strain evidence="12">KasaAsao</strain>
    </source>
</reference>
<dbReference type="SMART" id="SM00220">
    <property type="entry name" value="S_TKc"/>
    <property type="match status" value="1"/>
</dbReference>
<dbReference type="InterPro" id="IPR051931">
    <property type="entry name" value="PAK3-like"/>
</dbReference>
<dbReference type="Gene3D" id="1.10.510.10">
    <property type="entry name" value="Transferase(Phosphotransferase) domain 1"/>
    <property type="match status" value="1"/>
</dbReference>
<dbReference type="InterPro" id="IPR000719">
    <property type="entry name" value="Prot_kinase_dom"/>
</dbReference>
<dbReference type="Proteomes" id="UP001233172">
    <property type="component" value="Unassembled WGS sequence"/>
</dbReference>